<dbReference type="Gene3D" id="3.90.1200.10">
    <property type="match status" value="1"/>
</dbReference>
<dbReference type="OrthoDB" id="5772781at2759"/>
<proteinExistence type="predicted"/>
<dbReference type="EMBL" id="ML977147">
    <property type="protein sequence ID" value="KAF1988922.1"/>
    <property type="molecule type" value="Genomic_DNA"/>
</dbReference>
<reference evidence="3" key="1">
    <citation type="journal article" date="2020" name="Stud. Mycol.">
        <title>101 Dothideomycetes genomes: a test case for predicting lifestyles and emergence of pathogens.</title>
        <authorList>
            <person name="Haridas S."/>
            <person name="Albert R."/>
            <person name="Binder M."/>
            <person name="Bloem J."/>
            <person name="Labutti K."/>
            <person name="Salamov A."/>
            <person name="Andreopoulos B."/>
            <person name="Baker S."/>
            <person name="Barry K."/>
            <person name="Bills G."/>
            <person name="Bluhm B."/>
            <person name="Cannon C."/>
            <person name="Castanera R."/>
            <person name="Culley D."/>
            <person name="Daum C."/>
            <person name="Ezra D."/>
            <person name="Gonzalez J."/>
            <person name="Henrissat B."/>
            <person name="Kuo A."/>
            <person name="Liang C."/>
            <person name="Lipzen A."/>
            <person name="Lutzoni F."/>
            <person name="Magnuson J."/>
            <person name="Mondo S."/>
            <person name="Nolan M."/>
            <person name="Ohm R."/>
            <person name="Pangilinan J."/>
            <person name="Park H.-J."/>
            <person name="Ramirez L."/>
            <person name="Alfaro M."/>
            <person name="Sun H."/>
            <person name="Tritt A."/>
            <person name="Yoshinaga Y."/>
            <person name="Zwiers L.-H."/>
            <person name="Turgeon B."/>
            <person name="Goodwin S."/>
            <person name="Spatafora J."/>
            <person name="Crous P."/>
            <person name="Grigoriev I."/>
        </authorList>
    </citation>
    <scope>NUCLEOTIDE SEQUENCE</scope>
    <source>
        <strain evidence="3">CBS 113979</strain>
    </source>
</reference>
<evidence type="ECO:0000256" key="1">
    <source>
        <dbReference type="ARBA" id="ARBA00011961"/>
    </source>
</evidence>
<dbReference type="InterPro" id="IPR016477">
    <property type="entry name" value="Fructo-/Ketosamine-3-kinase"/>
</dbReference>
<comment type="catalytic activity">
    <reaction evidence="2">
        <text>N(6)-D-ribulosyl-L-lysyl-[protein] + ATP = N(6)-(3-O-phospho-D-ribulosyl)-L-lysyl-[protein] + ADP + H(+)</text>
        <dbReference type="Rhea" id="RHEA:48432"/>
        <dbReference type="Rhea" id="RHEA-COMP:12103"/>
        <dbReference type="Rhea" id="RHEA-COMP:12104"/>
        <dbReference type="ChEBI" id="CHEBI:15378"/>
        <dbReference type="ChEBI" id="CHEBI:30616"/>
        <dbReference type="ChEBI" id="CHEBI:90418"/>
        <dbReference type="ChEBI" id="CHEBI:90420"/>
        <dbReference type="ChEBI" id="CHEBI:456216"/>
        <dbReference type="EC" id="2.7.1.172"/>
    </reaction>
    <physiologicalReaction direction="left-to-right" evidence="2">
        <dbReference type="Rhea" id="RHEA:48433"/>
    </physiologicalReaction>
</comment>
<evidence type="ECO:0000313" key="4">
    <source>
        <dbReference type="Proteomes" id="UP000800041"/>
    </source>
</evidence>
<dbReference type="Proteomes" id="UP000800041">
    <property type="component" value="Unassembled WGS sequence"/>
</dbReference>
<gene>
    <name evidence="3" type="ORF">K402DRAFT_327769</name>
</gene>
<dbReference type="GO" id="GO:0102193">
    <property type="term" value="F:protein-ribulosamine 3-kinase activity"/>
    <property type="evidence" value="ECO:0007669"/>
    <property type="project" value="UniProtKB-EC"/>
</dbReference>
<sequence>SLWTRTARLDGTNSKGEAISYFLKLTSLPQGSSLTLSEYTSMSLLHKTLPTFTPRPIAHGTYTNPNLPNIHFYLSLFLPLQNILPSPPLFCRTLATLHQSSTSTSPTGRFGFEIPTFHGTTAIEHGWHDTWEAYFSATTKALLEKEQAVRGRCAEVEEMEDVFFGKVVPRLLRPMEMSGRALRPSLIHGDLWDGNVGVVDAGDGEGGRPVVFDAGSCFAHFEYDLAVWRSPWNKINRPFIDEYVKHNPPSSPAEDFEDRGELYSMSVFQ</sequence>
<accession>A0A6G1H783</accession>
<organism evidence="3 4">
    <name type="scientific">Aulographum hederae CBS 113979</name>
    <dbReference type="NCBI Taxonomy" id="1176131"/>
    <lineage>
        <taxon>Eukaryota</taxon>
        <taxon>Fungi</taxon>
        <taxon>Dikarya</taxon>
        <taxon>Ascomycota</taxon>
        <taxon>Pezizomycotina</taxon>
        <taxon>Dothideomycetes</taxon>
        <taxon>Pleosporomycetidae</taxon>
        <taxon>Aulographales</taxon>
        <taxon>Aulographaceae</taxon>
    </lineage>
</organism>
<dbReference type="PANTHER" id="PTHR12149:SF8">
    <property type="entry name" value="PROTEIN-RIBULOSAMINE 3-KINASE"/>
    <property type="match status" value="1"/>
</dbReference>
<evidence type="ECO:0000313" key="3">
    <source>
        <dbReference type="EMBL" id="KAF1988922.1"/>
    </source>
</evidence>
<feature type="non-terminal residue" evidence="3">
    <location>
        <position position="1"/>
    </location>
</feature>
<dbReference type="PANTHER" id="PTHR12149">
    <property type="entry name" value="FRUCTOSAMINE 3 KINASE-RELATED PROTEIN"/>
    <property type="match status" value="1"/>
</dbReference>
<dbReference type="Pfam" id="PF03881">
    <property type="entry name" value="Fructosamin_kin"/>
    <property type="match status" value="1"/>
</dbReference>
<name>A0A6G1H783_9PEZI</name>
<protein>
    <recommendedName>
        <fullName evidence="1">protein-ribulosamine 3-kinase</fullName>
        <ecNumber evidence="1">2.7.1.172</ecNumber>
    </recommendedName>
</protein>
<dbReference type="EC" id="2.7.1.172" evidence="1"/>
<dbReference type="SUPFAM" id="SSF56112">
    <property type="entry name" value="Protein kinase-like (PK-like)"/>
    <property type="match status" value="1"/>
</dbReference>
<dbReference type="PIRSF" id="PIRSF006221">
    <property type="entry name" value="Ketosamine-3-kinase"/>
    <property type="match status" value="1"/>
</dbReference>
<evidence type="ECO:0000256" key="2">
    <source>
        <dbReference type="ARBA" id="ARBA00048655"/>
    </source>
</evidence>
<dbReference type="InterPro" id="IPR011009">
    <property type="entry name" value="Kinase-like_dom_sf"/>
</dbReference>
<keyword evidence="4" id="KW-1185">Reference proteome</keyword>
<dbReference type="AlphaFoldDB" id="A0A6G1H783"/>